<gene>
    <name evidence="1" type="ORF">ACEC001_1555</name>
</gene>
<evidence type="ECO:0000313" key="2">
    <source>
        <dbReference type="Proteomes" id="UP000515779"/>
    </source>
</evidence>
<evidence type="ECO:0000313" key="1">
    <source>
        <dbReference type="EMBL" id="QKN85995.1"/>
    </source>
</evidence>
<sequence length="50" mass="5756">MTHRPTPPKFPEVQTVPETYYDSGFFKLLRAILCRRVKPCNTTTTTGRKA</sequence>
<accession>A0A7D4ZJX1</accession>
<dbReference type="EMBL" id="MN445185">
    <property type="protein sequence ID" value="QKN85995.1"/>
    <property type="molecule type" value="Genomic_DNA"/>
</dbReference>
<organism evidence="1 2">
    <name type="scientific">Escherichia phage vB_EcoM_EC001</name>
    <dbReference type="NCBI Taxonomy" id="2739754"/>
    <lineage>
        <taxon>Viruses</taxon>
        <taxon>Duplodnaviria</taxon>
        <taxon>Heunggongvirae</taxon>
        <taxon>Uroviricota</taxon>
        <taxon>Caudoviricetes</taxon>
        <taxon>Chimalliviridae</taxon>
        <taxon>Seoulvirus</taxon>
        <taxon>Seoulvirus SPN3US</taxon>
    </lineage>
</organism>
<dbReference type="Proteomes" id="UP000515779">
    <property type="component" value="Segment"/>
</dbReference>
<protein>
    <submittedName>
        <fullName evidence="1">Uncharacterized protein</fullName>
    </submittedName>
</protein>
<name>A0A7D4ZJX1_9CAUD</name>
<proteinExistence type="predicted"/>
<reference evidence="1 2" key="1">
    <citation type="submission" date="2019-09" db="EMBL/GenBank/DDBJ databases">
        <authorList>
            <person name="Lin J."/>
            <person name="Cucic S."/>
            <person name="Klem A."/>
            <person name="Kropinski A."/>
            <person name="Anany H."/>
        </authorList>
    </citation>
    <scope>NUCLEOTIDE SEQUENCE [LARGE SCALE GENOMIC DNA]</scope>
</reference>